<name>A0A7J5DUV2_NOCSI</name>
<accession>A0A7J5DUV2</accession>
<dbReference type="AlphaFoldDB" id="A0A7J5DUV2"/>
<reference evidence="2 3" key="1">
    <citation type="submission" date="2019-09" db="EMBL/GenBank/DDBJ databases">
        <title>Pimelobacter sp. isolated from Paulinella.</title>
        <authorList>
            <person name="Jeong S.E."/>
        </authorList>
    </citation>
    <scope>NUCLEOTIDE SEQUENCE [LARGE SCALE GENOMIC DNA]</scope>
    <source>
        <strain evidence="2 3">Pch-N</strain>
    </source>
</reference>
<feature type="compositionally biased region" description="Basic and acidic residues" evidence="1">
    <location>
        <begin position="45"/>
        <end position="57"/>
    </location>
</feature>
<evidence type="ECO:0000256" key="1">
    <source>
        <dbReference type="SAM" id="MobiDB-lite"/>
    </source>
</evidence>
<protein>
    <submittedName>
        <fullName evidence="2">Uncharacterized protein</fullName>
    </submittedName>
</protein>
<proteinExistence type="predicted"/>
<sequence length="71" mass="7808">MQSTGPGSELWKQLQKVRVTNGKIEAPVRANGKDGIQVGDFSLTEPRRASAPGDEKPVRRRGLLARLLRRG</sequence>
<feature type="region of interest" description="Disordered" evidence="1">
    <location>
        <begin position="37"/>
        <end position="57"/>
    </location>
</feature>
<evidence type="ECO:0000313" key="2">
    <source>
        <dbReference type="EMBL" id="KAB2809015.1"/>
    </source>
</evidence>
<dbReference type="EMBL" id="WBVM01000002">
    <property type="protein sequence ID" value="KAB2809015.1"/>
    <property type="molecule type" value="Genomic_DNA"/>
</dbReference>
<comment type="caution">
    <text evidence="2">The sequence shown here is derived from an EMBL/GenBank/DDBJ whole genome shotgun (WGS) entry which is preliminary data.</text>
</comment>
<evidence type="ECO:0000313" key="3">
    <source>
        <dbReference type="Proteomes" id="UP000449906"/>
    </source>
</evidence>
<dbReference type="Proteomes" id="UP000449906">
    <property type="component" value="Unassembled WGS sequence"/>
</dbReference>
<dbReference type="RefSeq" id="WP_151581257.1">
    <property type="nucleotide sequence ID" value="NZ_WBVM01000002.1"/>
</dbReference>
<gene>
    <name evidence="2" type="ORF">F9L07_18290</name>
</gene>
<organism evidence="2 3">
    <name type="scientific">Nocardioides simplex</name>
    <name type="common">Arthrobacter simplex</name>
    <dbReference type="NCBI Taxonomy" id="2045"/>
    <lineage>
        <taxon>Bacteria</taxon>
        <taxon>Bacillati</taxon>
        <taxon>Actinomycetota</taxon>
        <taxon>Actinomycetes</taxon>
        <taxon>Propionibacteriales</taxon>
        <taxon>Nocardioidaceae</taxon>
        <taxon>Pimelobacter</taxon>
    </lineage>
</organism>